<reference evidence="2" key="1">
    <citation type="journal article" date="2023" name="Front. Plant Sci.">
        <title>Chromosomal-level genome assembly of Melastoma candidum provides insights into trichome evolution.</title>
        <authorList>
            <person name="Zhong Y."/>
            <person name="Wu W."/>
            <person name="Sun C."/>
            <person name="Zou P."/>
            <person name="Liu Y."/>
            <person name="Dai S."/>
            <person name="Zhou R."/>
        </authorList>
    </citation>
    <scope>NUCLEOTIDE SEQUENCE [LARGE SCALE GENOMIC DNA]</scope>
</reference>
<dbReference type="EMBL" id="CM042882">
    <property type="protein sequence ID" value="KAI4379531.1"/>
    <property type="molecule type" value="Genomic_DNA"/>
</dbReference>
<accession>A0ACB9RKC1</accession>
<evidence type="ECO:0000313" key="2">
    <source>
        <dbReference type="Proteomes" id="UP001057402"/>
    </source>
</evidence>
<comment type="caution">
    <text evidence="1">The sequence shown here is derived from an EMBL/GenBank/DDBJ whole genome shotgun (WGS) entry which is preliminary data.</text>
</comment>
<protein>
    <submittedName>
        <fullName evidence="1">Uncharacterized protein</fullName>
    </submittedName>
</protein>
<proteinExistence type="predicted"/>
<evidence type="ECO:0000313" key="1">
    <source>
        <dbReference type="EMBL" id="KAI4379531.1"/>
    </source>
</evidence>
<sequence>MMFGVLVSVLLLSTEVRVVVGEDTMVMTIKGEGGSEEAQDGAAETNATTTRSDKEDSFADMIDRALEEFTENEQSEGSVC</sequence>
<keyword evidence="2" id="KW-1185">Reference proteome</keyword>
<name>A0ACB9RKC1_9MYRT</name>
<dbReference type="Proteomes" id="UP001057402">
    <property type="component" value="Chromosome 3"/>
</dbReference>
<gene>
    <name evidence="1" type="ORF">MLD38_005812</name>
</gene>
<organism evidence="1 2">
    <name type="scientific">Melastoma candidum</name>
    <dbReference type="NCBI Taxonomy" id="119954"/>
    <lineage>
        <taxon>Eukaryota</taxon>
        <taxon>Viridiplantae</taxon>
        <taxon>Streptophyta</taxon>
        <taxon>Embryophyta</taxon>
        <taxon>Tracheophyta</taxon>
        <taxon>Spermatophyta</taxon>
        <taxon>Magnoliopsida</taxon>
        <taxon>eudicotyledons</taxon>
        <taxon>Gunneridae</taxon>
        <taxon>Pentapetalae</taxon>
        <taxon>rosids</taxon>
        <taxon>malvids</taxon>
        <taxon>Myrtales</taxon>
        <taxon>Melastomataceae</taxon>
        <taxon>Melastomatoideae</taxon>
        <taxon>Melastomateae</taxon>
        <taxon>Melastoma</taxon>
    </lineage>
</organism>